<evidence type="ECO:0000256" key="3">
    <source>
        <dbReference type="ARBA" id="ARBA00022692"/>
    </source>
</evidence>
<feature type="domain" description="Cadherin" evidence="10">
    <location>
        <begin position="1791"/>
        <end position="1903"/>
    </location>
</feature>
<dbReference type="Proteomes" id="UP000076408">
    <property type="component" value="Unassembled WGS sequence"/>
</dbReference>
<dbReference type="GO" id="GO:0005509">
    <property type="term" value="F:calcium ion binding"/>
    <property type="evidence" value="ECO:0007669"/>
    <property type="project" value="UniProtKB-UniRule"/>
</dbReference>
<keyword evidence="3 9" id="KW-0812">Transmembrane</keyword>
<reference evidence="13" key="1">
    <citation type="journal article" date="2014" name="Genome Biol.">
        <title>Genome analysis of a major urban malaria vector mosquito, Anopheles stephensi.</title>
        <authorList>
            <person name="Jiang X."/>
            <person name="Peery A."/>
            <person name="Hall A.B."/>
            <person name="Sharma A."/>
            <person name="Chen X.G."/>
            <person name="Waterhouse R.M."/>
            <person name="Komissarov A."/>
            <person name="Riehle M.M."/>
            <person name="Shouche Y."/>
            <person name="Sharakhova M.V."/>
            <person name="Lawson D."/>
            <person name="Pakpour N."/>
            <person name="Arensburger P."/>
            <person name="Davidson V.L."/>
            <person name="Eiglmeier K."/>
            <person name="Emrich S."/>
            <person name="George P."/>
            <person name="Kennedy R.C."/>
            <person name="Mane S.P."/>
            <person name="Maslen G."/>
            <person name="Oringanje C."/>
            <person name="Qi Y."/>
            <person name="Settlage R."/>
            <person name="Tojo M."/>
            <person name="Tubio J.M."/>
            <person name="Unger M.F."/>
            <person name="Wang B."/>
            <person name="Vernick K.D."/>
            <person name="Ribeiro J.M."/>
            <person name="James A.A."/>
            <person name="Michel K."/>
            <person name="Riehle M.A."/>
            <person name="Luckhart S."/>
            <person name="Sharakhov I.V."/>
            <person name="Tu Z."/>
        </authorList>
    </citation>
    <scope>NUCLEOTIDE SEQUENCE [LARGE SCALE GENOMIC DNA]</scope>
    <source>
        <strain evidence="13">Indian</strain>
    </source>
</reference>
<feature type="region of interest" description="Disordered" evidence="8">
    <location>
        <begin position="2151"/>
        <end position="2171"/>
    </location>
</feature>
<dbReference type="EnsemblMetazoa" id="ASTEI00428-RA">
    <property type="protein sequence ID" value="ASTEI00428-PA"/>
    <property type="gene ID" value="ASTEI00428"/>
</dbReference>
<evidence type="ECO:0000256" key="6">
    <source>
        <dbReference type="ARBA" id="ARBA00022989"/>
    </source>
</evidence>
<dbReference type="SUPFAM" id="SSF49313">
    <property type="entry name" value="Cadherin-like"/>
    <property type="match status" value="7"/>
</dbReference>
<feature type="transmembrane region" description="Helical" evidence="9">
    <location>
        <begin position="114"/>
        <end position="133"/>
    </location>
</feature>
<feature type="domain" description="Cadherin" evidence="10">
    <location>
        <begin position="804"/>
        <end position="890"/>
    </location>
</feature>
<evidence type="ECO:0000313" key="13">
    <source>
        <dbReference type="Proteomes" id="UP000076408"/>
    </source>
</evidence>
<dbReference type="InterPro" id="IPR011701">
    <property type="entry name" value="MFS"/>
</dbReference>
<keyword evidence="6 9" id="KW-1133">Transmembrane helix</keyword>
<evidence type="ECO:0000259" key="11">
    <source>
        <dbReference type="PROSITE" id="PS50850"/>
    </source>
</evidence>
<evidence type="ECO:0000256" key="7">
    <source>
        <dbReference type="ARBA" id="ARBA00023136"/>
    </source>
</evidence>
<dbReference type="GO" id="GO:0005886">
    <property type="term" value="C:plasma membrane"/>
    <property type="evidence" value="ECO:0007669"/>
    <property type="project" value="InterPro"/>
</dbReference>
<evidence type="ECO:0008006" key="14">
    <source>
        <dbReference type="Google" id="ProtNLM"/>
    </source>
</evidence>
<evidence type="ECO:0000256" key="2">
    <source>
        <dbReference type="ARBA" id="ARBA00022448"/>
    </source>
</evidence>
<dbReference type="Gene3D" id="1.20.1250.20">
    <property type="entry name" value="MFS general substrate transporter like domains"/>
    <property type="match status" value="1"/>
</dbReference>
<organism evidence="12 13">
    <name type="scientific">Anopheles stephensi</name>
    <name type="common">Indo-Pakistan malaria mosquito</name>
    <dbReference type="NCBI Taxonomy" id="30069"/>
    <lineage>
        <taxon>Eukaryota</taxon>
        <taxon>Metazoa</taxon>
        <taxon>Ecdysozoa</taxon>
        <taxon>Arthropoda</taxon>
        <taxon>Hexapoda</taxon>
        <taxon>Insecta</taxon>
        <taxon>Pterygota</taxon>
        <taxon>Neoptera</taxon>
        <taxon>Endopterygota</taxon>
        <taxon>Diptera</taxon>
        <taxon>Nematocera</taxon>
        <taxon>Culicoidea</taxon>
        <taxon>Culicidae</taxon>
        <taxon>Anophelinae</taxon>
        <taxon>Anopheles</taxon>
    </lineage>
</organism>
<dbReference type="VEuPathDB" id="VectorBase:ASTEI20_045138"/>
<dbReference type="SUPFAM" id="SSF103473">
    <property type="entry name" value="MFS general substrate transporter"/>
    <property type="match status" value="1"/>
</dbReference>
<feature type="domain" description="Cadherin" evidence="10">
    <location>
        <begin position="1319"/>
        <end position="1423"/>
    </location>
</feature>
<keyword evidence="7 9" id="KW-0472">Membrane</keyword>
<dbReference type="InterPro" id="IPR015919">
    <property type="entry name" value="Cadherin-like_sf"/>
</dbReference>
<feature type="transmembrane region" description="Helical" evidence="9">
    <location>
        <begin position="172"/>
        <end position="195"/>
    </location>
</feature>
<dbReference type="VEuPathDB" id="VectorBase:ASTEI20_045524"/>
<dbReference type="SMART" id="SM00112">
    <property type="entry name" value="CA"/>
    <property type="match status" value="8"/>
</dbReference>
<dbReference type="PROSITE" id="PS00232">
    <property type="entry name" value="CADHERIN_1"/>
    <property type="match status" value="1"/>
</dbReference>
<feature type="transmembrane region" description="Helical" evidence="9">
    <location>
        <begin position="434"/>
        <end position="452"/>
    </location>
</feature>
<feature type="transmembrane region" description="Helical" evidence="9">
    <location>
        <begin position="46"/>
        <end position="69"/>
    </location>
</feature>
<feature type="transmembrane region" description="Helical" evidence="9">
    <location>
        <begin position="139"/>
        <end position="160"/>
    </location>
</feature>
<dbReference type="OMA" id="YHADGFE"/>
<sequence length="2171" mass="244078">MESTKDKHSKVIEINVPPGGTVGDGVNAPADFETAIATTGYGRFNYLLLLVAMPCCMTTVFETTTMSYVLPSAECDLNLSLADKGMLNAITYTGMITSAFLWGFLSDTYGRKRLLVVGYLLDSTFNVLCALSQNMVAIMVFKFMGGFVICGPFAVLMAYLSEFHSLQHRSRVMIVLGVFYSAANMLLPAMAWLIIPQPWNLVFGDGVLELHSWQIFLAVSCLPGVLSGIIVMFLPESPKFLMSKGQNERAMAIFRRLYAINTRSQQEFPIRELVDELRQGSSSEPTSGKQPSSDKATHPAPSGVGEGFRQLGIMFRKPHLKNACLAYGIQFGILLGLNTFRLWVPQLFTIIEEFEHEQHLLPADGTMAPAYGASMAAGQATLCEMLAYKVNKTEQQHQQWLEYEVSRALHGPDPVAMEPLDDVLQCTATTEGRVYLYSLIIGCVGIGAYAVTTVMINSIGNRNILTYGLLLAGSCGTALYWARSSLVTLILSSCYITICSIASTALVGAVVSMFPTSMRSWSALLWSVLLMMLLPTVIEVHCQQWSDPKFDTGNTENISLAAFDDTLLQQDVWMVEEIQPPFVLVCLNYQGPPEPTIRQSPANLEAELRRANDGRWCIYINRRQDYEVDKRSNIILLVVENPAIPYTLLVTLVNVLDNAPVMTAEGNCEIEEQRNDFVSDCLFNVYHADGFEVNGIGNSSTNELSFAIDDASGAGEHFEYVVAAKTHPQPNYNKQYNLKVKKALDYTEKAIFNFITTVYDLDRTHSFSMSTIVQVRNVDSRPPIFSRPFTTERILEKEMFQTLVIAIDRDTGLNKPICYELTTNEPKYQKYFEIGQSDGLLTVHPIDRDAEQNELYSFAIVAYKCHNKLLNTTSEGAIILEDKNDNFPEIAMSPVELEFWENTIMELDFKQFTINDRDLGEHARYEVRLAETVSGQQQPTTSFTIIPESGYQLVSFTINIINAAKLDYELPERQTFLLHVTAQEPIEPTHQNTQTITIRLRNWNDEVPKFGQENYQTSVLETIGADVLLASVAITDRDIDDSIKLTVLGRLSESLEVVSLPVGTDPLSGDPMYQFELKTKRADIFDYDVAQEVIVQLQGEDTLRTERNEPIHQIFSQLTITVLDVNNKPPQITLPRGTMHILENSVAESEVIIGEEEVAKIIGTDPDTEAELVFSIDWSKTVVAIQIDDENDNKPFFDEATLQVVRSVREQSDSGVTIGNIIAYDIDGPGNNEMTFSMEPLDPAHKEWMEIDQNGIIRVKAAQSIDCDIPPIDFVLQNVTVSDWKWGNWHVFQIDLMDTNNKQPYHEPLPDDGQVYKFEKIPSNTEIVLVEGKDLDRDEPYRTVSYEINYRDFPQLQRYFEVNSTGRVYVKENNDLLDRDGGLESITINIVMVDNAGGFGIQNRVSTNIRLTLLDINDHYPELPELASEELEISEDFKQGHIIREKFVATDRDDKETPNAKVNYYMRQILPARETDIFFLEYVDEYSTSLKVAQDLKGYHGTWTLKVEACDRGIEYDPIIELPEPPESKCSTRDYELVVTPFNYNSPTIIYPTRNAQIRLKYESLKNGSPLVDTNGSNLPDFVAVDDDGGIYGDVTFSLQSTNDNDRDHEVFRMDKLDAKTGRLVLENEQAVQPFPKNYSITVIARDGGDKQTETTIFIVFINMTGEPAFLQPTFDTDFTENEEGLDERRQLPFAEDPKNAGLPPGAQTNVFYFIDQKYGNASHLFALDPETNVLRLDQLLDREEIPSHEIRIVATNNENGPPATLVDSSPSLLVVRIKVNDVNDNPPVFQQRFYAAGITTNDRVQKPLFRVYAEDPDEDEIIRYEIVSGTEQAVGENLPTDALPFRLNPSTGELTLVQKVQPNQKGYYQFTIIAFDNDDTHNDTVQAKVYIVSESNRVTFVFLNSVEEIDQPDVREFLATQLTASYGMECNIDDIDQAFSERQEGSSSSALTDVRTHFIQDNQAVEASRIQQRSSNRTFVTELKATLRIRNLSLQDVPPTPESLTEADETLQIILIVVSAALAVLCVILFVAFFIKIRSLNRQLKALSATDFGSISSELNGKPTRNVPTTNIFSIEGSNPVLNDNEFGRMGGGGVYDDLSLQSEESDFNDMDRDIFSPKRKESLNPAFLEHLRQRSLNPMANGMDKSIEVVEGPTHKKLDETDDELSHRF</sequence>
<evidence type="ECO:0000256" key="1">
    <source>
        <dbReference type="ARBA" id="ARBA00004141"/>
    </source>
</evidence>
<keyword evidence="13" id="KW-1185">Reference proteome</keyword>
<evidence type="ECO:0000256" key="9">
    <source>
        <dbReference type="SAM" id="Phobius"/>
    </source>
</evidence>
<dbReference type="Gene3D" id="2.60.40.60">
    <property type="entry name" value="Cadherins"/>
    <property type="match status" value="9"/>
</dbReference>
<feature type="domain" description="Major facilitator superfamily (MFS) profile" evidence="11">
    <location>
        <begin position="48"/>
        <end position="520"/>
    </location>
</feature>
<feature type="transmembrane region" description="Helical" evidence="9">
    <location>
        <begin position="488"/>
        <end position="514"/>
    </location>
</feature>
<evidence type="ECO:0000256" key="4">
    <source>
        <dbReference type="ARBA" id="ARBA00022737"/>
    </source>
</evidence>
<dbReference type="GO" id="GO:0022857">
    <property type="term" value="F:transmembrane transporter activity"/>
    <property type="evidence" value="ECO:0007669"/>
    <property type="project" value="InterPro"/>
</dbReference>
<dbReference type="VEuPathDB" id="VectorBase:ASTEI20_040229"/>
<dbReference type="PRINTS" id="PR00205">
    <property type="entry name" value="CADHERIN"/>
</dbReference>
<dbReference type="VEuPathDB" id="VectorBase:ASTEI00428"/>
<feature type="transmembrane region" description="Helical" evidence="9">
    <location>
        <begin position="215"/>
        <end position="234"/>
    </location>
</feature>
<dbReference type="InterPro" id="IPR036259">
    <property type="entry name" value="MFS_trans_sf"/>
</dbReference>
<keyword evidence="2" id="KW-0813">Transport</keyword>
<name>A0A182XW42_ANOST</name>
<comment type="subcellular location">
    <subcellularLocation>
        <location evidence="1">Membrane</location>
        <topology evidence="1">Multi-pass membrane protein</topology>
    </subcellularLocation>
</comment>
<dbReference type="VEuPathDB" id="VectorBase:ASTE011675"/>
<proteinExistence type="predicted"/>
<dbReference type="Pfam" id="PF07690">
    <property type="entry name" value="MFS_1"/>
    <property type="match status" value="1"/>
</dbReference>
<feature type="domain" description="Cadherin" evidence="10">
    <location>
        <begin position="1425"/>
        <end position="1549"/>
    </location>
</feature>
<keyword evidence="4" id="KW-0677">Repeat</keyword>
<dbReference type="InterPro" id="IPR002126">
    <property type="entry name" value="Cadherin-like_dom"/>
</dbReference>
<feature type="compositionally biased region" description="Polar residues" evidence="8">
    <location>
        <begin position="279"/>
        <end position="294"/>
    </location>
</feature>
<dbReference type="PANTHER" id="PTHR23511">
    <property type="entry name" value="SYNAPTIC VESICLE GLYCOPROTEIN 2"/>
    <property type="match status" value="1"/>
</dbReference>
<dbReference type="PANTHER" id="PTHR23511:SF36">
    <property type="entry name" value="EG:BACR7A4.13 PROTEIN-RELATED"/>
    <property type="match status" value="1"/>
</dbReference>
<keyword evidence="5" id="KW-0106">Calcium</keyword>
<evidence type="ECO:0000256" key="8">
    <source>
        <dbReference type="SAM" id="MobiDB-lite"/>
    </source>
</evidence>
<feature type="transmembrane region" description="Helical" evidence="9">
    <location>
        <begin position="89"/>
        <end position="105"/>
    </location>
</feature>
<dbReference type="VEuPathDB" id="VectorBase:ASTE004212"/>
<feature type="transmembrane region" description="Helical" evidence="9">
    <location>
        <begin position="464"/>
        <end position="482"/>
    </location>
</feature>
<feature type="transmembrane region" description="Helical" evidence="9">
    <location>
        <begin position="2014"/>
        <end position="2036"/>
    </location>
</feature>
<dbReference type="InterPro" id="IPR020846">
    <property type="entry name" value="MFS_dom"/>
</dbReference>
<dbReference type="GO" id="GO:0007156">
    <property type="term" value="P:homophilic cell adhesion via plasma membrane adhesion molecules"/>
    <property type="evidence" value="ECO:0007669"/>
    <property type="project" value="InterPro"/>
</dbReference>
<evidence type="ECO:0000256" key="5">
    <source>
        <dbReference type="ARBA" id="ARBA00022837"/>
    </source>
</evidence>
<reference evidence="12" key="2">
    <citation type="submission" date="2020-05" db="UniProtKB">
        <authorList>
            <consortium name="EnsemblMetazoa"/>
        </authorList>
    </citation>
    <scope>IDENTIFICATION</scope>
    <source>
        <strain evidence="12">Indian</strain>
    </source>
</reference>
<feature type="region of interest" description="Disordered" evidence="8">
    <location>
        <begin position="279"/>
        <end position="303"/>
    </location>
</feature>
<feature type="domain" description="Cadherin" evidence="10">
    <location>
        <begin position="1011"/>
        <end position="1132"/>
    </location>
</feature>
<protein>
    <recommendedName>
        <fullName evidence="14">Major facilitator superfamily (MFS) profile domain-containing protein</fullName>
    </recommendedName>
</protein>
<evidence type="ECO:0000313" key="12">
    <source>
        <dbReference type="EnsemblMetazoa" id="ASTEI00428-PA"/>
    </source>
</evidence>
<dbReference type="Pfam" id="PF00028">
    <property type="entry name" value="Cadherin"/>
    <property type="match status" value="1"/>
</dbReference>
<dbReference type="CDD" id="cd11304">
    <property type="entry name" value="Cadherin_repeat"/>
    <property type="match status" value="8"/>
</dbReference>
<feature type="domain" description="Cadherin" evidence="10">
    <location>
        <begin position="891"/>
        <end position="1010"/>
    </location>
</feature>
<feature type="domain" description="Cadherin" evidence="10">
    <location>
        <begin position="1563"/>
        <end position="1675"/>
    </location>
</feature>
<accession>A0A182XW42</accession>
<dbReference type="PROSITE" id="PS50268">
    <property type="entry name" value="CADHERIN_2"/>
    <property type="match status" value="8"/>
</dbReference>
<dbReference type="PROSITE" id="PS50850">
    <property type="entry name" value="MFS"/>
    <property type="match status" value="1"/>
</dbReference>
<dbReference type="InterPro" id="IPR020894">
    <property type="entry name" value="Cadherin_CS"/>
</dbReference>
<dbReference type="STRING" id="30069.A0A182XW42"/>
<feature type="domain" description="Cadherin" evidence="10">
    <location>
        <begin position="1695"/>
        <end position="1790"/>
    </location>
</feature>
<evidence type="ECO:0000259" key="10">
    <source>
        <dbReference type="PROSITE" id="PS50268"/>
    </source>
</evidence>